<keyword evidence="3" id="KW-0498">Mitosis</keyword>
<dbReference type="OrthoDB" id="436262at2759"/>
<dbReference type="InterPro" id="IPR026971">
    <property type="entry name" value="CND1/NCAPD3"/>
</dbReference>
<protein>
    <recommendedName>
        <fullName evidence="12">Condensin complex subunit 1</fullName>
    </recommendedName>
</protein>
<feature type="compositionally biased region" description="Basic and acidic residues" evidence="7">
    <location>
        <begin position="1956"/>
        <end position="1969"/>
    </location>
</feature>
<dbReference type="Pfam" id="PF12717">
    <property type="entry name" value="Cnd1"/>
    <property type="match status" value="1"/>
</dbReference>
<dbReference type="GO" id="GO:0000796">
    <property type="term" value="C:condensin complex"/>
    <property type="evidence" value="ECO:0007669"/>
    <property type="project" value="TreeGrafter"/>
</dbReference>
<evidence type="ECO:0008006" key="12">
    <source>
        <dbReference type="Google" id="ProtNLM"/>
    </source>
</evidence>
<feature type="region of interest" description="Disordered" evidence="7">
    <location>
        <begin position="1444"/>
        <end position="1463"/>
    </location>
</feature>
<dbReference type="GO" id="GO:0007076">
    <property type="term" value="P:mitotic chromosome condensation"/>
    <property type="evidence" value="ECO:0007669"/>
    <property type="project" value="InterPro"/>
</dbReference>
<feature type="region of interest" description="Disordered" evidence="7">
    <location>
        <begin position="1834"/>
        <end position="1969"/>
    </location>
</feature>
<feature type="domain" description="Condensin complex subunit 1 C-terminal" evidence="8">
    <location>
        <begin position="1114"/>
        <end position="1275"/>
    </location>
</feature>
<dbReference type="InterPro" id="IPR032682">
    <property type="entry name" value="Cnd1_C"/>
</dbReference>
<dbReference type="SUPFAM" id="SSF48371">
    <property type="entry name" value="ARM repeat"/>
    <property type="match status" value="1"/>
</dbReference>
<dbReference type="GO" id="GO:0010032">
    <property type="term" value="P:meiotic chromosome condensation"/>
    <property type="evidence" value="ECO:0007669"/>
    <property type="project" value="TreeGrafter"/>
</dbReference>
<evidence type="ECO:0000259" key="9">
    <source>
        <dbReference type="Pfam" id="PF12922"/>
    </source>
</evidence>
<evidence type="ECO:0000259" key="8">
    <source>
        <dbReference type="Pfam" id="PF12717"/>
    </source>
</evidence>
<evidence type="ECO:0000256" key="7">
    <source>
        <dbReference type="SAM" id="MobiDB-lite"/>
    </source>
</evidence>
<dbReference type="eggNOG" id="KOG0414">
    <property type="taxonomic scope" value="Eukaryota"/>
</dbReference>
<feature type="region of interest" description="Disordered" evidence="7">
    <location>
        <begin position="1719"/>
        <end position="1804"/>
    </location>
</feature>
<comment type="subcellular location">
    <subcellularLocation>
        <location evidence="1">Nucleus</location>
    </subcellularLocation>
</comment>
<gene>
    <name evidence="10" type="ORF">PSEUBRA_SCAF5g02520</name>
</gene>
<evidence type="ECO:0000256" key="5">
    <source>
        <dbReference type="ARBA" id="ARBA00023242"/>
    </source>
</evidence>
<feature type="region of interest" description="Disordered" evidence="7">
    <location>
        <begin position="511"/>
        <end position="598"/>
    </location>
</feature>
<dbReference type="STRING" id="1365824.V5ERT3"/>
<feature type="compositionally biased region" description="Low complexity" evidence="7">
    <location>
        <begin position="1739"/>
        <end position="1758"/>
    </location>
</feature>
<feature type="domain" description="Condensin complex subunit 1 N-terminal" evidence="9">
    <location>
        <begin position="86"/>
        <end position="267"/>
    </location>
</feature>
<keyword evidence="4" id="KW-0226">DNA condensation</keyword>
<dbReference type="GO" id="GO:0005634">
    <property type="term" value="C:nucleus"/>
    <property type="evidence" value="ECO:0007669"/>
    <property type="project" value="UniProtKB-SubCell"/>
</dbReference>
<evidence type="ECO:0000313" key="11">
    <source>
        <dbReference type="Proteomes" id="UP000019377"/>
    </source>
</evidence>
<accession>V5ERT3</accession>
<feature type="region of interest" description="Disordered" evidence="7">
    <location>
        <begin position="1369"/>
        <end position="1403"/>
    </location>
</feature>
<dbReference type="PANTHER" id="PTHR14222:SF2">
    <property type="entry name" value="CONDENSIN COMPLEX SUBUNIT 1"/>
    <property type="match status" value="1"/>
</dbReference>
<sequence length="1969" mass="217131">MTSAEDGAGEASSGRYNLADELLLLQDEPYIIPQEVAVEDMNASEQISTLDSAIDAITSSPDNVATPEIYDLIRSYLKHFANLSPNACNKLLDVIASGMSSALDEAQRELDGDDPNAYSSHAETLERYAFLLQWLVSVAEKYSGARSDSGGSAAAIVAARGGRRGAGAKSAAAAAAAAKSSSAKADAWPWSNSIPAVLSLMSKAARVRSERMWTVSAARDSFVSGCLLRPALLLQENELYLKAQPIKLGIFKVICQAVKAHGQAFSAQTSIMQSLQYYEHLAEPMAELLAVMRLEFDYERLGEDVLREVAAKNFGAMDTKSPRSFGRFLVRMAELSPRSVLKQISLLQKHLDSESYPMRNALIETLGLLIKELALTDDALNPDGGEAGAGGDAAADENRGSAEARKKQIETFFDLLIERFLDLNSYVRSKLITVCGRLLDLPTKFPKQRTEITEMVIRHLEDKSSGVRKNAIALLTKLILTHPFGMLHGGELCLQEWQARFDIVSKELEETEGSLNLPGEDSVHQESESEADEDDDDDDDDDMDEDEDEEKDEEDADDTLMQDDDDEDAPPARGRKSAKKPKVQKQKSKSKKSRRSGVDLQALAAAQAEMEPVDAEKVMRLRLTKRYYTDAIAFITQIETAMPNLTLLLASTNKAEVLESMEFFRVAYEYRLSGAAAGVRKMVHLIWTKDNTLVMEDGSQLKGVRSRLIEVYRALYFDARADLNAKDNIARIAKNMIERTFGATLAELTSLEEMLKTMQIENLVHPEVINKLWAVYSAPRAISAAQRRGAIIVLAMLATAKREIVSEHIETLLRVGLGPIGARDVVLAKYTCVALQRVSGSVKKVKGALSDESVRYPMTNPLFGRLRAAIQMSGDVLKGDSREEWFSLAENAINTIYLLGEQPDALCTDIIRSLTARVFGGKAQQLQKGSDDDDAASDVSMPDARDAASSSDAPVMGDAFQLAQLLFIVGHVALKHIVYLELVEREYKRRKAEADKEKAVAKAVSEGKASRAAAAAAAAAVEELDQVAGNAEDEIGEVIASVREKELLFGNSSVLAMFGPIITHICSSPKSYPNELVRRAAVLTLCKFMCVSSTFCEANLALLLHILTTSKDAVIRSNVVIALGDIAVCFGSLVDENSDRLYAGLGDPDLSVKKHTLMVLTHLILNGMIKVKGQLGEMAKCLEDEEPRVSDLAKLFFSELATKENAVYNNLPDIISHLSIGKHAVDEETFARTMKFIFTFIDKEKQAENVVEKLCQRFRLTNSERQWRDIAFCLSLLPYKSERSVKKLIEGLPFYQDKLYHGEVYKRFQEILAKARANKTGAAGGARNGAGGTSEGAGDLREFEEILAQAAAKGEQDEAFEGAAQAKVAKMTRGKGKSGKTSSAGVKRSTRGSRRVSVESAASTNMESNFTFTPPPFLGSGFRQNHQIRSLKSNSYPFLASTRSLAPSSSHSAPSTGLLTSRGTTSGFARTNLNSTRRKHLRRCYDLMHLCLQRRQTALAGRFLRIILAAHEWTADEGWRLALLLLSLHSEADANDNGVGTATASRSRIAYLQSLDLHSSAPFKATHLTSTLVEEYIHATRLNDAIELLEQRVNMHPYKSQPQLHTLLGMLYLFVGLTTLLNSTDGEEEGVSVRKLDRTTKNKARRCFETAIQATQGWTRGEKGRRQRVWGMHWNDCVKDGERVEGKRREVWGRDVMDDGEDGWPTEEHRDLQKMRRRLEGNDDEPAQDEAVEAENPREGAASDAASSASGSVYSASSSDDDDDEEEERGRSRTPSRARSHPGEDDAAPHPDVGPALPTKGPKSWLQAWPRVSSFYTPEPPFAYHLAEQFLSLLGPSPSSQVPAHASSSQRGTWREEEGEDTEAEEVGGIQLTREEAEERLRRILFEDRDARGGEASGRGAGESSRGKTKSEKRERKDKMERREGRVKEEKSRGRHRDGGEGRDGREDRKKRRHDRERESIVPGGGERE</sequence>
<feature type="region of interest" description="Disordered" evidence="7">
    <location>
        <begin position="925"/>
        <end position="950"/>
    </location>
</feature>
<dbReference type="EMBL" id="KI545891">
    <property type="protein sequence ID" value="EST05638.1"/>
    <property type="molecule type" value="Genomic_DNA"/>
</dbReference>
<feature type="compositionally biased region" description="Basic and acidic residues" evidence="7">
    <location>
        <begin position="1873"/>
        <end position="1893"/>
    </location>
</feature>
<dbReference type="PANTHER" id="PTHR14222">
    <property type="entry name" value="CONDENSIN"/>
    <property type="match status" value="1"/>
</dbReference>
<keyword evidence="6" id="KW-0131">Cell cycle</keyword>
<evidence type="ECO:0000256" key="4">
    <source>
        <dbReference type="ARBA" id="ARBA00023067"/>
    </source>
</evidence>
<keyword evidence="2" id="KW-0132">Cell division</keyword>
<organism evidence="10 11">
    <name type="scientific">Kalmanozyma brasiliensis (strain GHG001)</name>
    <name type="common">Yeast</name>
    <name type="synonym">Pseudozyma brasiliensis</name>
    <dbReference type="NCBI Taxonomy" id="1365824"/>
    <lineage>
        <taxon>Eukaryota</taxon>
        <taxon>Fungi</taxon>
        <taxon>Dikarya</taxon>
        <taxon>Basidiomycota</taxon>
        <taxon>Ustilaginomycotina</taxon>
        <taxon>Ustilaginomycetes</taxon>
        <taxon>Ustilaginales</taxon>
        <taxon>Ustilaginaceae</taxon>
        <taxon>Kalmanozyma</taxon>
    </lineage>
</organism>
<dbReference type="GO" id="GO:0051301">
    <property type="term" value="P:cell division"/>
    <property type="evidence" value="ECO:0007669"/>
    <property type="project" value="UniProtKB-KW"/>
</dbReference>
<dbReference type="InterPro" id="IPR011989">
    <property type="entry name" value="ARM-like"/>
</dbReference>
<feature type="compositionally biased region" description="Acidic residues" evidence="7">
    <location>
        <begin position="528"/>
        <end position="569"/>
    </location>
</feature>
<proteinExistence type="predicted"/>
<feature type="compositionally biased region" description="Acidic residues" evidence="7">
    <location>
        <begin position="1857"/>
        <end position="1866"/>
    </location>
</feature>
<evidence type="ECO:0000256" key="1">
    <source>
        <dbReference type="ARBA" id="ARBA00004123"/>
    </source>
</evidence>
<dbReference type="HOGENOM" id="CLU_001867_0_0_1"/>
<feature type="compositionally biased region" description="Acidic residues" evidence="7">
    <location>
        <begin position="1722"/>
        <end position="1733"/>
    </location>
</feature>
<name>V5ERT3_KALBG</name>
<feature type="compositionally biased region" description="Low complexity" evidence="7">
    <location>
        <begin position="937"/>
        <end position="950"/>
    </location>
</feature>
<dbReference type="Proteomes" id="UP000019377">
    <property type="component" value="Unassembled WGS sequence"/>
</dbReference>
<feature type="compositionally biased region" description="Polar residues" evidence="7">
    <location>
        <begin position="1837"/>
        <end position="1852"/>
    </location>
</feature>
<evidence type="ECO:0000313" key="10">
    <source>
        <dbReference type="EMBL" id="EST05638.1"/>
    </source>
</evidence>
<dbReference type="Pfam" id="PF12922">
    <property type="entry name" value="Cnd1_N"/>
    <property type="match status" value="1"/>
</dbReference>
<evidence type="ECO:0000256" key="2">
    <source>
        <dbReference type="ARBA" id="ARBA00022618"/>
    </source>
</evidence>
<dbReference type="GeneID" id="27421501"/>
<keyword evidence="5" id="KW-0539">Nucleus</keyword>
<feature type="compositionally biased region" description="Basic and acidic residues" evidence="7">
    <location>
        <begin position="1905"/>
        <end position="1948"/>
    </location>
</feature>
<dbReference type="Gene3D" id="1.25.10.10">
    <property type="entry name" value="Leucine-rich Repeat Variant"/>
    <property type="match status" value="2"/>
</dbReference>
<dbReference type="InterPro" id="IPR016024">
    <property type="entry name" value="ARM-type_fold"/>
</dbReference>
<dbReference type="GO" id="GO:0042393">
    <property type="term" value="F:histone binding"/>
    <property type="evidence" value="ECO:0007669"/>
    <property type="project" value="TreeGrafter"/>
</dbReference>
<reference evidence="11" key="1">
    <citation type="journal article" date="2013" name="Genome Announc.">
        <title>Draft genome sequence of Pseudozyma brasiliensis sp. nov. strain GHG001, a high producer of endo-1,4-xylanase isolated from an insect pest of sugarcane.</title>
        <authorList>
            <person name="Oliveira J.V.D.C."/>
            <person name="dos Santos R.A.C."/>
            <person name="Borges T.A."/>
            <person name="Riano-Pachon D.M."/>
            <person name="Goldman G.H."/>
        </authorList>
    </citation>
    <scope>NUCLEOTIDE SEQUENCE [LARGE SCALE GENOMIC DNA]</scope>
    <source>
        <strain evidence="11">GHG001</strain>
    </source>
</reference>
<keyword evidence="11" id="KW-1185">Reference proteome</keyword>
<evidence type="ECO:0000256" key="3">
    <source>
        <dbReference type="ARBA" id="ARBA00022776"/>
    </source>
</evidence>
<evidence type="ECO:0000256" key="6">
    <source>
        <dbReference type="ARBA" id="ARBA00023306"/>
    </source>
</evidence>
<dbReference type="InterPro" id="IPR024324">
    <property type="entry name" value="Condensin_cplx_su1_N"/>
</dbReference>
<dbReference type="OMA" id="TEMVIRH"/>
<feature type="compositionally biased region" description="Basic residues" evidence="7">
    <location>
        <begin position="573"/>
        <end position="595"/>
    </location>
</feature>
<dbReference type="GO" id="GO:0000779">
    <property type="term" value="C:condensed chromosome, centromeric region"/>
    <property type="evidence" value="ECO:0007669"/>
    <property type="project" value="TreeGrafter"/>
</dbReference>
<feature type="non-terminal residue" evidence="10">
    <location>
        <position position="1969"/>
    </location>
</feature>